<proteinExistence type="predicted"/>
<name>A0ACA9YCU1_9ASCO</name>
<evidence type="ECO:0000313" key="1">
    <source>
        <dbReference type="EMBL" id="CAH6722863.1"/>
    </source>
</evidence>
<dbReference type="EMBL" id="CALSDN010000011">
    <property type="protein sequence ID" value="CAH6722863.1"/>
    <property type="molecule type" value="Genomic_DNA"/>
</dbReference>
<organism evidence="1 2">
    <name type="scientific">[Candida] jaroonii</name>
    <dbReference type="NCBI Taxonomy" id="467808"/>
    <lineage>
        <taxon>Eukaryota</taxon>
        <taxon>Fungi</taxon>
        <taxon>Dikarya</taxon>
        <taxon>Ascomycota</taxon>
        <taxon>Saccharomycotina</taxon>
        <taxon>Pichiomycetes</taxon>
        <taxon>Debaryomycetaceae</taxon>
        <taxon>Yamadazyma</taxon>
    </lineage>
</organism>
<gene>
    <name evidence="1" type="ORF">CLIB1444_11S02872</name>
</gene>
<accession>A0ACA9YCU1</accession>
<evidence type="ECO:0000313" key="2">
    <source>
        <dbReference type="Proteomes" id="UP001152531"/>
    </source>
</evidence>
<keyword evidence="2" id="KW-1185">Reference proteome</keyword>
<comment type="caution">
    <text evidence="1">The sequence shown here is derived from an EMBL/GenBank/DDBJ whole genome shotgun (WGS) entry which is preliminary data.</text>
</comment>
<dbReference type="Proteomes" id="UP001152531">
    <property type="component" value="Unassembled WGS sequence"/>
</dbReference>
<protein>
    <submittedName>
        <fullName evidence="1">Uncharacterized protein</fullName>
    </submittedName>
</protein>
<reference evidence="1" key="1">
    <citation type="submission" date="2022-06" db="EMBL/GenBank/DDBJ databases">
        <authorList>
            <person name="Legras J.-L."/>
            <person name="Devillers H."/>
            <person name="Grondin C."/>
        </authorList>
    </citation>
    <scope>NUCLEOTIDE SEQUENCE</scope>
    <source>
        <strain evidence="1">CLIB 1444</strain>
    </source>
</reference>
<sequence length="240" mass="27934">MSINDENHSSTYIPVKRQRGSISLNPISKFQPKNLNTQDTFKSITNPTGFLPIYDTNIDISSHDIVSTPRKHSIDSGDIYYEASPVHYDDIQSLKATKISPSLVEPLKATVEVTLQPKMVPLAPYDFPLDLSKVLGDKIHYTAPFCNTPEPAWEQKGEQTEEDVDESEQSYTMRMLSILQYEIDQENQPKFSFKKFFNWFNQDEYYEYYPWSRFVKHNGNYPLSIENIDKIIPDIHEEFF</sequence>